<dbReference type="EMBL" id="SCWF01000001">
    <property type="protein sequence ID" value="TDM15712.1"/>
    <property type="molecule type" value="Genomic_DNA"/>
</dbReference>
<protein>
    <submittedName>
        <fullName evidence="1">Uncharacterized protein</fullName>
    </submittedName>
</protein>
<reference evidence="1 2" key="1">
    <citation type="submission" date="2019-01" db="EMBL/GenBank/DDBJ databases">
        <title>Draft genome sequences of the type strains of six Macrococcus species.</title>
        <authorList>
            <person name="Mazhar S."/>
            <person name="Altermann E."/>
            <person name="Hill C."/>
            <person name="Mcauliffe O."/>
        </authorList>
    </citation>
    <scope>NUCLEOTIDE SEQUENCE [LARGE SCALE GENOMIC DNA]</scope>
    <source>
        <strain evidence="1 2">ATCC 51825</strain>
    </source>
</reference>
<evidence type="ECO:0000313" key="2">
    <source>
        <dbReference type="Proteomes" id="UP000294843"/>
    </source>
</evidence>
<organism evidence="1 2">
    <name type="scientific">Macrococcus bovicus</name>
    <dbReference type="NCBI Taxonomy" id="69968"/>
    <lineage>
        <taxon>Bacteria</taxon>
        <taxon>Bacillati</taxon>
        <taxon>Bacillota</taxon>
        <taxon>Bacilli</taxon>
        <taxon>Bacillales</taxon>
        <taxon>Staphylococcaceae</taxon>
        <taxon>Macrococcus</taxon>
    </lineage>
</organism>
<proteinExistence type="predicted"/>
<name>A0A4R6C2X4_9STAP</name>
<dbReference type="Proteomes" id="UP000294843">
    <property type="component" value="Unassembled WGS sequence"/>
</dbReference>
<dbReference type="RefSeq" id="WP_133450912.1">
    <property type="nucleotide sequence ID" value="NZ_SCWF01000001.1"/>
</dbReference>
<evidence type="ECO:0000313" key="1">
    <source>
        <dbReference type="EMBL" id="TDM15712.1"/>
    </source>
</evidence>
<comment type="caution">
    <text evidence="1">The sequence shown here is derived from an EMBL/GenBank/DDBJ whole genome shotgun (WGS) entry which is preliminary data.</text>
</comment>
<dbReference type="AlphaFoldDB" id="A0A4R6C2X4"/>
<accession>A0A4R6C2X4</accession>
<gene>
    <name evidence="1" type="ORF">ERX55_02055</name>
</gene>
<keyword evidence="2" id="KW-1185">Reference proteome</keyword>
<sequence length="61" mass="6942">MKYVAGTVSIKSNPTYAPKIDYGKRDSIFIPRIDRKPQKVHPAPNAKATNKYLEMMFGGWN</sequence>